<dbReference type="SMART" id="SM00986">
    <property type="entry name" value="UDG"/>
    <property type="match status" value="1"/>
</dbReference>
<keyword evidence="9" id="KW-0408">Iron</keyword>
<sequence length="190" mass="21512">MVSWKQLMEDVERCEACGLCRTRTHVVPGGGDVHSPLMFVGEGPGAEEDRQGLPFVGPAGKLLDKMIEAIGVRRQDVYVANVVKCRPPGNRNPTDEEAAACLPFLRQQVALIQPRVIVCLGSVAARHLISPDLRISRDRGEWVVRKNYFFMPTYHPAALLRNPEWKKDSWKDFKSIRDMLRDMDEPLFRG</sequence>
<evidence type="ECO:0000256" key="5">
    <source>
        <dbReference type="ARBA" id="ARBA00022485"/>
    </source>
</evidence>
<keyword evidence="10" id="KW-0411">Iron-sulfur</keyword>
<dbReference type="EC" id="3.2.2.27" evidence="3"/>
<protein>
    <recommendedName>
        <fullName evidence="4">Type-4 uracil-DNA glycosylase</fullName>
        <ecNumber evidence="3">3.2.2.27</ecNumber>
    </recommendedName>
</protein>
<comment type="similarity">
    <text evidence="2">Belongs to the uracil-DNA glycosylase (UDG) superfamily. Type 4 (UDGa) family.</text>
</comment>
<comment type="catalytic activity">
    <reaction evidence="1">
        <text>Hydrolyzes single-stranded DNA or mismatched double-stranded DNA and polynucleotides, releasing free uracil.</text>
        <dbReference type="EC" id="3.2.2.27"/>
    </reaction>
</comment>
<reference evidence="13" key="1">
    <citation type="submission" date="2020-08" db="EMBL/GenBank/DDBJ databases">
        <title>Genome public.</title>
        <authorList>
            <person name="Liu C."/>
            <person name="Sun Q."/>
        </authorList>
    </citation>
    <scope>NUCLEOTIDE SEQUENCE</scope>
    <source>
        <strain evidence="13">NSJ-53</strain>
    </source>
</reference>
<proteinExistence type="inferred from homology"/>
<evidence type="ECO:0000256" key="10">
    <source>
        <dbReference type="ARBA" id="ARBA00023014"/>
    </source>
</evidence>
<dbReference type="AlphaFoldDB" id="A0A926HJX2"/>
<name>A0A926HJX2_9FIRM</name>
<dbReference type="CDD" id="cd10030">
    <property type="entry name" value="UDG-F4_TTUDGA_SPO1dp_like"/>
    <property type="match status" value="1"/>
</dbReference>
<dbReference type="NCBIfam" id="TIGR00758">
    <property type="entry name" value="UDG_fam4"/>
    <property type="match status" value="1"/>
</dbReference>
<evidence type="ECO:0000256" key="8">
    <source>
        <dbReference type="ARBA" id="ARBA00022801"/>
    </source>
</evidence>
<comment type="caution">
    <text evidence="13">The sequence shown here is derived from an EMBL/GenBank/DDBJ whole genome shotgun (WGS) entry which is preliminary data.</text>
</comment>
<keyword evidence="5" id="KW-0004">4Fe-4S</keyword>
<accession>A0A926HJX2</accession>
<dbReference type="Proteomes" id="UP000623172">
    <property type="component" value="Unassembled WGS sequence"/>
</dbReference>
<keyword evidence="14" id="KW-1185">Reference proteome</keyword>
<feature type="domain" description="Uracil-DNA glycosylase-like" evidence="12">
    <location>
        <begin position="28"/>
        <end position="180"/>
    </location>
</feature>
<evidence type="ECO:0000256" key="3">
    <source>
        <dbReference type="ARBA" id="ARBA00012030"/>
    </source>
</evidence>
<dbReference type="Pfam" id="PF03167">
    <property type="entry name" value="UDG"/>
    <property type="match status" value="1"/>
</dbReference>
<dbReference type="InterPro" id="IPR005122">
    <property type="entry name" value="Uracil-DNA_glycosylase-like"/>
</dbReference>
<dbReference type="GO" id="GO:0006281">
    <property type="term" value="P:DNA repair"/>
    <property type="evidence" value="ECO:0007669"/>
    <property type="project" value="UniProtKB-KW"/>
</dbReference>
<evidence type="ECO:0000256" key="6">
    <source>
        <dbReference type="ARBA" id="ARBA00022723"/>
    </source>
</evidence>
<dbReference type="SUPFAM" id="SSF52141">
    <property type="entry name" value="Uracil-DNA glycosylase-like"/>
    <property type="match status" value="1"/>
</dbReference>
<dbReference type="InterPro" id="IPR005273">
    <property type="entry name" value="Ura-DNA_glyco_family4"/>
</dbReference>
<dbReference type="Gene3D" id="3.40.470.10">
    <property type="entry name" value="Uracil-DNA glycosylase-like domain"/>
    <property type="match status" value="1"/>
</dbReference>
<dbReference type="GO" id="GO:0046872">
    <property type="term" value="F:metal ion binding"/>
    <property type="evidence" value="ECO:0007669"/>
    <property type="project" value="UniProtKB-KW"/>
</dbReference>
<keyword evidence="8" id="KW-0378">Hydrolase</keyword>
<dbReference type="InterPro" id="IPR036895">
    <property type="entry name" value="Uracil-DNA_glycosylase-like_sf"/>
</dbReference>
<dbReference type="EMBL" id="JACRSR010000001">
    <property type="protein sequence ID" value="MBC8530342.1"/>
    <property type="molecule type" value="Genomic_DNA"/>
</dbReference>
<evidence type="ECO:0000256" key="11">
    <source>
        <dbReference type="ARBA" id="ARBA00023204"/>
    </source>
</evidence>
<dbReference type="PANTHER" id="PTHR33693">
    <property type="entry name" value="TYPE-5 URACIL-DNA GLYCOSYLASE"/>
    <property type="match status" value="1"/>
</dbReference>
<evidence type="ECO:0000256" key="2">
    <source>
        <dbReference type="ARBA" id="ARBA00006521"/>
    </source>
</evidence>
<dbReference type="SMART" id="SM00987">
    <property type="entry name" value="UreE_C"/>
    <property type="match status" value="1"/>
</dbReference>
<evidence type="ECO:0000313" key="14">
    <source>
        <dbReference type="Proteomes" id="UP000623172"/>
    </source>
</evidence>
<dbReference type="RefSeq" id="WP_407926357.1">
    <property type="nucleotide sequence ID" value="NZ_JACRSR010000001.1"/>
</dbReference>
<evidence type="ECO:0000256" key="7">
    <source>
        <dbReference type="ARBA" id="ARBA00022763"/>
    </source>
</evidence>
<dbReference type="GO" id="GO:0051539">
    <property type="term" value="F:4 iron, 4 sulfur cluster binding"/>
    <property type="evidence" value="ECO:0007669"/>
    <property type="project" value="UniProtKB-KW"/>
</dbReference>
<dbReference type="InterPro" id="IPR051536">
    <property type="entry name" value="UDG_Type-4/5"/>
</dbReference>
<gene>
    <name evidence="13" type="ORF">H8696_00580</name>
</gene>
<keyword evidence="6" id="KW-0479">Metal-binding</keyword>
<evidence type="ECO:0000256" key="4">
    <source>
        <dbReference type="ARBA" id="ARBA00019403"/>
    </source>
</evidence>
<evidence type="ECO:0000256" key="1">
    <source>
        <dbReference type="ARBA" id="ARBA00001400"/>
    </source>
</evidence>
<evidence type="ECO:0000313" key="13">
    <source>
        <dbReference type="EMBL" id="MBC8530342.1"/>
    </source>
</evidence>
<dbReference type="GO" id="GO:0004844">
    <property type="term" value="F:uracil DNA N-glycosylase activity"/>
    <property type="evidence" value="ECO:0007669"/>
    <property type="project" value="UniProtKB-EC"/>
</dbReference>
<dbReference type="PANTHER" id="PTHR33693:SF1">
    <property type="entry name" value="TYPE-4 URACIL-DNA GLYCOSYLASE"/>
    <property type="match status" value="1"/>
</dbReference>
<evidence type="ECO:0000259" key="12">
    <source>
        <dbReference type="SMART" id="SM00986"/>
    </source>
</evidence>
<keyword evidence="11" id="KW-0234">DNA repair</keyword>
<keyword evidence="7" id="KW-0227">DNA damage</keyword>
<organism evidence="13 14">
    <name type="scientific">Gehongia tenuis</name>
    <dbReference type="NCBI Taxonomy" id="2763655"/>
    <lineage>
        <taxon>Bacteria</taxon>
        <taxon>Bacillati</taxon>
        <taxon>Bacillota</taxon>
        <taxon>Clostridia</taxon>
        <taxon>Christensenellales</taxon>
        <taxon>Christensenellaceae</taxon>
        <taxon>Gehongia</taxon>
    </lineage>
</organism>
<evidence type="ECO:0000256" key="9">
    <source>
        <dbReference type="ARBA" id="ARBA00023004"/>
    </source>
</evidence>